<proteinExistence type="predicted"/>
<protein>
    <submittedName>
        <fullName evidence="2">Uncharacterized protein</fullName>
    </submittedName>
</protein>
<name>A0A975W677_9RHOB</name>
<evidence type="ECO:0000313" key="3">
    <source>
        <dbReference type="Proteomes" id="UP000182932"/>
    </source>
</evidence>
<evidence type="ECO:0000313" key="2">
    <source>
        <dbReference type="EMBL" id="SEI55562.1"/>
    </source>
</evidence>
<dbReference type="EMBL" id="FNYY01000001">
    <property type="protein sequence ID" value="SEI55562.1"/>
    <property type="molecule type" value="Genomic_DNA"/>
</dbReference>
<dbReference type="Proteomes" id="UP000182932">
    <property type="component" value="Unassembled WGS sequence"/>
</dbReference>
<accession>A0A975W677</accession>
<feature type="signal peptide" evidence="1">
    <location>
        <begin position="1"/>
        <end position="22"/>
    </location>
</feature>
<evidence type="ECO:0000256" key="1">
    <source>
        <dbReference type="SAM" id="SignalP"/>
    </source>
</evidence>
<dbReference type="RefSeq" id="WP_074834370.1">
    <property type="nucleotide sequence ID" value="NZ_CATLQZ010000005.1"/>
</dbReference>
<reference evidence="2 3" key="1">
    <citation type="submission" date="2016-10" db="EMBL/GenBank/DDBJ databases">
        <authorList>
            <person name="Varghese N."/>
            <person name="Submissions S."/>
        </authorList>
    </citation>
    <scope>NUCLEOTIDE SEQUENCE [LARGE SCALE GENOMIC DNA]</scope>
    <source>
        <strain evidence="2 3">FF3</strain>
    </source>
</reference>
<keyword evidence="1" id="KW-0732">Signal</keyword>
<feature type="chain" id="PRO_5037446642" evidence="1">
    <location>
        <begin position="23"/>
        <end position="106"/>
    </location>
</feature>
<organism evidence="2 3">
    <name type="scientific">Marinovum algicola</name>
    <dbReference type="NCBI Taxonomy" id="42444"/>
    <lineage>
        <taxon>Bacteria</taxon>
        <taxon>Pseudomonadati</taxon>
        <taxon>Pseudomonadota</taxon>
        <taxon>Alphaproteobacteria</taxon>
        <taxon>Rhodobacterales</taxon>
        <taxon>Roseobacteraceae</taxon>
        <taxon>Marinovum</taxon>
    </lineage>
</organism>
<keyword evidence="3" id="KW-1185">Reference proteome</keyword>
<dbReference type="GeneID" id="80816485"/>
<comment type="caution">
    <text evidence="2">The sequence shown here is derived from an EMBL/GenBank/DDBJ whole genome shotgun (WGS) entry which is preliminary data.</text>
</comment>
<sequence>MTLTKATLIAGLLALGPAPALAWNDIYTGDGTTRAGKTLVYPYPGVANFCPAGLQPVLANGEICCGTPNTTARFHNAPGGRKHLAKRRAHAPRAYAPEGYKGVIYK</sequence>
<gene>
    <name evidence="2" type="ORF">SAMN04487940_101210</name>
</gene>
<dbReference type="AlphaFoldDB" id="A0A975W677"/>